<gene>
    <name evidence="1" type="ORF">HKD39_11035</name>
</gene>
<protein>
    <submittedName>
        <fullName evidence="1">DUF488 family protein</fullName>
    </submittedName>
</protein>
<comment type="caution">
    <text evidence="1">The sequence shown here is derived from an EMBL/GenBank/DDBJ whole genome shotgun (WGS) entry which is preliminary data.</text>
</comment>
<accession>A0A849A6Q8</accession>
<dbReference type="Pfam" id="PF22752">
    <property type="entry name" value="DUF488-N3i"/>
    <property type="match status" value="1"/>
</dbReference>
<dbReference type="RefSeq" id="WP_171199909.1">
    <property type="nucleotide sequence ID" value="NZ_JABEND010000005.1"/>
</dbReference>
<name>A0A849A6Q8_9ACTN</name>
<dbReference type="PANTHER" id="PTHR36849:SF1">
    <property type="entry name" value="CYTOPLASMIC PROTEIN"/>
    <property type="match status" value="1"/>
</dbReference>
<dbReference type="Proteomes" id="UP000562984">
    <property type="component" value="Unassembled WGS sequence"/>
</dbReference>
<evidence type="ECO:0000313" key="2">
    <source>
        <dbReference type="Proteomes" id="UP000562984"/>
    </source>
</evidence>
<dbReference type="PANTHER" id="PTHR36849">
    <property type="entry name" value="CYTOPLASMIC PROTEIN-RELATED"/>
    <property type="match status" value="1"/>
</dbReference>
<organism evidence="1 2">
    <name type="scientific">Nakamurella aerolata</name>
    <dbReference type="NCBI Taxonomy" id="1656892"/>
    <lineage>
        <taxon>Bacteria</taxon>
        <taxon>Bacillati</taxon>
        <taxon>Actinomycetota</taxon>
        <taxon>Actinomycetes</taxon>
        <taxon>Nakamurellales</taxon>
        <taxon>Nakamurellaceae</taxon>
        <taxon>Nakamurella</taxon>
    </lineage>
</organism>
<proteinExistence type="predicted"/>
<sequence length="127" mass="14269">MTAQPNGFDVKIKRAYAEAEPSDGRRVLVDRLWPRGVSKQRADLSDWLKQIAPSTELREWYGHDPAKFDEFAQRYRAELTGDSERAEALTQLRAWASGGPLTLITATKDPAISEAQVLLDVLRGSRD</sequence>
<dbReference type="AlphaFoldDB" id="A0A849A6Q8"/>
<reference evidence="1 2" key="1">
    <citation type="submission" date="2020-05" db="EMBL/GenBank/DDBJ databases">
        <title>Nakamurella sp. DB0629 isolated from air conditioner.</title>
        <authorList>
            <person name="Kim D.H."/>
            <person name="Kim D.-U."/>
        </authorList>
    </citation>
    <scope>NUCLEOTIDE SEQUENCE [LARGE SCALE GENOMIC DNA]</scope>
    <source>
        <strain evidence="1 2">DB0629</strain>
    </source>
</reference>
<dbReference type="EMBL" id="JABEND010000005">
    <property type="protein sequence ID" value="NNG36239.1"/>
    <property type="molecule type" value="Genomic_DNA"/>
</dbReference>
<keyword evidence="2" id="KW-1185">Reference proteome</keyword>
<evidence type="ECO:0000313" key="1">
    <source>
        <dbReference type="EMBL" id="NNG36239.1"/>
    </source>
</evidence>
<dbReference type="InterPro" id="IPR052552">
    <property type="entry name" value="YeaO-like"/>
</dbReference>